<feature type="compositionally biased region" description="Basic residues" evidence="1">
    <location>
        <begin position="256"/>
        <end position="275"/>
    </location>
</feature>
<feature type="compositionally biased region" description="Basic and acidic residues" evidence="1">
    <location>
        <begin position="2707"/>
        <end position="2723"/>
    </location>
</feature>
<feature type="region of interest" description="Disordered" evidence="1">
    <location>
        <begin position="2091"/>
        <end position="2123"/>
    </location>
</feature>
<dbReference type="PaxDb" id="5811-TGME49_023720"/>
<protein>
    <submittedName>
        <fullName evidence="2">Uncharacterized protein</fullName>
    </submittedName>
</protein>
<comment type="caution">
    <text evidence="2">The sequence shown here is derived from an EMBL/GenBank/DDBJ whole genome shotgun (WGS) entry which is preliminary data.</text>
</comment>
<feature type="region of interest" description="Disordered" evidence="1">
    <location>
        <begin position="477"/>
        <end position="502"/>
    </location>
</feature>
<feature type="compositionally biased region" description="Basic and acidic residues" evidence="1">
    <location>
        <begin position="3847"/>
        <end position="3888"/>
    </location>
</feature>
<feature type="compositionally biased region" description="Basic residues" evidence="1">
    <location>
        <begin position="1670"/>
        <end position="1679"/>
    </location>
</feature>
<feature type="compositionally biased region" description="Polar residues" evidence="1">
    <location>
        <begin position="3468"/>
        <end position="3485"/>
    </location>
</feature>
<dbReference type="VEuPathDB" id="ToxoDB:TGVEG_223725"/>
<feature type="region of interest" description="Disordered" evidence="1">
    <location>
        <begin position="2377"/>
        <end position="2723"/>
    </location>
</feature>
<feature type="compositionally biased region" description="Basic and acidic residues" evidence="1">
    <location>
        <begin position="1947"/>
        <end position="1970"/>
    </location>
</feature>
<feature type="compositionally biased region" description="Polar residues" evidence="1">
    <location>
        <begin position="183"/>
        <end position="204"/>
    </location>
</feature>
<feature type="region of interest" description="Disordered" evidence="1">
    <location>
        <begin position="3826"/>
        <end position="3907"/>
    </location>
</feature>
<feature type="compositionally biased region" description="Low complexity" evidence="1">
    <location>
        <begin position="1634"/>
        <end position="1654"/>
    </location>
</feature>
<feature type="compositionally biased region" description="Basic and acidic residues" evidence="1">
    <location>
        <begin position="3936"/>
        <end position="3958"/>
    </location>
</feature>
<feature type="compositionally biased region" description="Basic and acidic residues" evidence="1">
    <location>
        <begin position="1541"/>
        <end position="1572"/>
    </location>
</feature>
<feature type="compositionally biased region" description="Low complexity" evidence="1">
    <location>
        <begin position="1583"/>
        <end position="1593"/>
    </location>
</feature>
<evidence type="ECO:0000313" key="3">
    <source>
        <dbReference type="Proteomes" id="UP000002226"/>
    </source>
</evidence>
<organism evidence="2 3">
    <name type="scientific">Toxoplasma gondii (strain ATCC 50861 / VEG)</name>
    <dbReference type="NCBI Taxonomy" id="432359"/>
    <lineage>
        <taxon>Eukaryota</taxon>
        <taxon>Sar</taxon>
        <taxon>Alveolata</taxon>
        <taxon>Apicomplexa</taxon>
        <taxon>Conoidasida</taxon>
        <taxon>Coccidia</taxon>
        <taxon>Eucoccidiorida</taxon>
        <taxon>Eimeriorina</taxon>
        <taxon>Sarcocystidae</taxon>
        <taxon>Toxoplasma</taxon>
    </lineage>
</organism>
<feature type="compositionally biased region" description="Basic and acidic residues" evidence="1">
    <location>
        <begin position="3325"/>
        <end position="3363"/>
    </location>
</feature>
<feature type="region of interest" description="Disordered" evidence="1">
    <location>
        <begin position="893"/>
        <end position="915"/>
    </location>
</feature>
<feature type="region of interest" description="Disordered" evidence="1">
    <location>
        <begin position="2317"/>
        <end position="2361"/>
    </location>
</feature>
<feature type="region of interest" description="Disordered" evidence="1">
    <location>
        <begin position="172"/>
        <end position="361"/>
    </location>
</feature>
<feature type="compositionally biased region" description="Polar residues" evidence="1">
    <location>
        <begin position="387"/>
        <end position="396"/>
    </location>
</feature>
<feature type="compositionally biased region" description="Low complexity" evidence="1">
    <location>
        <begin position="82"/>
        <end position="92"/>
    </location>
</feature>
<feature type="region of interest" description="Disordered" evidence="1">
    <location>
        <begin position="3226"/>
        <end position="3435"/>
    </location>
</feature>
<feature type="compositionally biased region" description="Acidic residues" evidence="1">
    <location>
        <begin position="2861"/>
        <end position="2872"/>
    </location>
</feature>
<feature type="region of interest" description="Disordered" evidence="1">
    <location>
        <begin position="3928"/>
        <end position="4093"/>
    </location>
</feature>
<dbReference type="EMBL" id="AAYL02000135">
    <property type="protein sequence ID" value="ESS32376.1"/>
    <property type="molecule type" value="Genomic_DNA"/>
</dbReference>
<feature type="region of interest" description="Disordered" evidence="1">
    <location>
        <begin position="1177"/>
        <end position="1200"/>
    </location>
</feature>
<feature type="compositionally biased region" description="Basic and acidic residues" evidence="1">
    <location>
        <begin position="1443"/>
        <end position="1465"/>
    </location>
</feature>
<dbReference type="STRING" id="432359.V4ZER8"/>
<feature type="compositionally biased region" description="Low complexity" evidence="1">
    <location>
        <begin position="3118"/>
        <end position="3129"/>
    </location>
</feature>
<feature type="compositionally biased region" description="Basic and acidic residues" evidence="1">
    <location>
        <begin position="3976"/>
        <end position="4007"/>
    </location>
</feature>
<feature type="region of interest" description="Disordered" evidence="1">
    <location>
        <begin position="523"/>
        <end position="555"/>
    </location>
</feature>
<feature type="compositionally biased region" description="Basic and acidic residues" evidence="1">
    <location>
        <begin position="1839"/>
        <end position="1851"/>
    </location>
</feature>
<feature type="compositionally biased region" description="Basic and acidic residues" evidence="1">
    <location>
        <begin position="2321"/>
        <end position="2342"/>
    </location>
</feature>
<feature type="compositionally biased region" description="Low complexity" evidence="1">
    <location>
        <begin position="894"/>
        <end position="915"/>
    </location>
</feature>
<feature type="compositionally biased region" description="Basic and acidic residues" evidence="1">
    <location>
        <begin position="3255"/>
        <end position="3269"/>
    </location>
</feature>
<feature type="compositionally biased region" description="Basic and acidic residues" evidence="1">
    <location>
        <begin position="19"/>
        <end position="33"/>
    </location>
</feature>
<feature type="region of interest" description="Disordered" evidence="1">
    <location>
        <begin position="2829"/>
        <end position="2917"/>
    </location>
</feature>
<feature type="compositionally biased region" description="Acidic residues" evidence="1">
    <location>
        <begin position="3391"/>
        <end position="3400"/>
    </location>
</feature>
<feature type="compositionally biased region" description="Basic and acidic residues" evidence="1">
    <location>
        <begin position="1350"/>
        <end position="1372"/>
    </location>
</feature>
<feature type="compositionally biased region" description="Basic and acidic residues" evidence="1">
    <location>
        <begin position="3132"/>
        <end position="3157"/>
    </location>
</feature>
<dbReference type="OrthoDB" id="10422213at2759"/>
<dbReference type="Proteomes" id="UP000002226">
    <property type="component" value="Unassembled WGS sequence"/>
</dbReference>
<feature type="compositionally biased region" description="Basic residues" evidence="1">
    <location>
        <begin position="1785"/>
        <end position="1797"/>
    </location>
</feature>
<feature type="region of interest" description="Disordered" evidence="1">
    <location>
        <begin position="3759"/>
        <end position="3799"/>
    </location>
</feature>
<feature type="compositionally biased region" description="Polar residues" evidence="1">
    <location>
        <begin position="109"/>
        <end position="118"/>
    </location>
</feature>
<feature type="compositionally biased region" description="Basic and acidic residues" evidence="1">
    <location>
        <begin position="1289"/>
        <end position="1301"/>
    </location>
</feature>
<feature type="compositionally biased region" description="Polar residues" evidence="1">
    <location>
        <begin position="334"/>
        <end position="345"/>
    </location>
</feature>
<dbReference type="eggNOG" id="ENOG502QZS6">
    <property type="taxonomic scope" value="Eukaryota"/>
</dbReference>
<feature type="compositionally biased region" description="Low complexity" evidence="1">
    <location>
        <begin position="1517"/>
        <end position="1536"/>
    </location>
</feature>
<feature type="region of interest" description="Disordered" evidence="1">
    <location>
        <begin position="1333"/>
        <end position="1980"/>
    </location>
</feature>
<sequence>MERWGSAPPTQHGGQRALPRQDRSSPPLRKDVKGVSPPIPVVPFSSQSGSRSLGSPQGNYMPYRHEAASECSGKKGSHRIPSRSVSRSGSPSTGMDAKPLSVPRPFHRSWSTNPQPGNGHSSHVSGSSRLSRSLTSHTPFHNAPNTVLLVGGNSASQRRRLTDGTYVPIVALTAPPSEDRTGKQCSSSPARQHSSGSRASSANHHSTRHSSSRVIQKSLSRSRSVSHHRSLQNSHVDIQKSHSNDHHSHGSGRLSHSSHHSRHSKYRHGHHRSSRNHSPSPSHHSRHRDSSNPSHSRGKFASPSRNYGSRTSHRPHSRDRKIVENPRTSHDSRTGSTLPDFSLSPSRYAPPISPPRTHQTSYELDKTAAPYHPVAHYNYSERDFSPRHQSPRSGFQPSHAIENKYGRGTSRVDVLDRPHCNARVSETDSYRQGISIIGGKQLKPIRARSPRRSRCYAANVDSDGRFSAFYQSNAQRTISPSDTCRPRVVARPPPSTSRCSPTCAQSRRFAPLDYSTSSATRPLRNVPVYLPSRRNSPSRHPPSQEGRTHCSPVGGRSGCRADPSLRDCCSDIPPRGQWLSGKTRTKLSDFCRSGRLTPVTGCAKAAQEDSCFGSLPNSSCQGEMLSFRRPFRASSSEHCPLSGLRTPSPLLTSAHCHGAINMSCSSLPSVCGGSALPVDLSRRSPHCHPVSTILGDCVTQRKSAACRTNSPAGRCFDSLATQYPPPPCLKLHRLTHDERNRLPRDNLPLSPGRCILQEPTDEVEARRAIDTADQLLKNASPSARVRGNLSYEQGLSSVSYKREADSLGRRSPSLGRRDFASSAAASTPFLESKRSGCSREFCESNFQVFSSAPYPELTSERSICSSQSLSSSRRRPLCSRRPDTETTLLRALKSGPSSLPASGSSSTSTAPFLSSVPGRIDKGSCLGRVPLEGTGLRCSHHCDCLETRDESCLPERKSMETSSFLSVSHDKPRLPARVSGEIAAERLRHRLDQCQRVEECKDGLSAGRRDSGGCIDSGIHADTCHGVHAARRSPISPLFEASRCTHLSEVEAIEAEVEFVEKRRRARERGQEDKRTETLLRSFTCLPRLSLQNAKRIDTQQKALLTARSRFPAKCCFPGDSEADAAACSDLSESQTQNLGSALACAHPPSPHTRQPSIRLESPSGLYLGRSSGRRIAESSCPSSLGTPKSNFETSVSLSSGASRAQRVAEIVERLSRVQEAECANLRRRSAERAARSRLTPPGMNMPTLEGCRRANACTEEIKSLQEASAPEGAFPVCPLHGGGAKNPRIRDEEWKRDQKPRGTALKLNAEQRSQLAAACETRNALLEALASRARRRREEATARKRRDGGRHAGRTDGFQRHRHDGRGERHLSPSLGSPLSSRPAASSVPNLSISSKSCPSSSCSVQTASSIASRPPSSIHSGSRASSLSAASPSLPSPISPHSEERHPKRSGDLKSSEGQKSSRDLVSVHLLQVPSAKGSKPPRRSGSNASAPDQPASPRRSASPVESPRDLAPPSRSLSRASSAANSRSDGSVSTSRLAEIKKANEGDKKQESKGGKKEVKEEKKKEKAARTLSPSPTVQSISSRASSARSKGNPVKLSSSADAPHAQRKEKGKVGGKRPTKEVWDKTRDQTALSPLPSASVSRASSTASVSRGHHTAPSRNKNMGKTAKKEKHTKSAKALSPSPSRSLSRAASNSSTRSHHRRLLGKPESTQEGEKRAKTHKAHTSSSSSTCVKGKKAREAPPGEPNKELKRGASANPLVGMTSPKRIHSKKPLSLSPSPSRQHRHNASLKKQKSSSAHERHSYRRSVTASTLPSPEALARGRRISRGGSAQREQAQQKEKRRDEDARKRPHGSQRLPSQLHHSHDKKSKTHKSASPSVSPSAAHSRSNSHLPSRSPSHSRLASPSASPSRLASASYLSPSRASSRRHGREHSSSSVGSKTHKTKDSERHKRTKDDPTSSPPSRKDPSQAGGKDASHGQHCLAAYPLAAHLPLTPRELLPFSECFLGEGKPRGKAPEASSPSTQFFASLADLLSPTSRGAPDGRERSPASADVVQETLAKAGLLCGSFASLFSPGSLVSQEAGLKRWKEETRNESNSALAAGPESNGRGEATQTADEAPVHPTALVDSLLREMSSKVEGSSVSRSLLMTSEVRLRDLIDGQTTQACTPGGSVATSQATSLSSSLPFADASATLSFIAEELEATSQLCRRLSGMPQSPSTSASSTSFLSSSLSSSSSSLSPPFSLQDVPTSATTAHSSDSSRGAGCGRGSCSASPSLVFSSCLSVPSLVSGGVDGAQDAALCSVAGAGEELFTGQETEETYRERNGCSERNQEIDARVDTDSPTPGNREFSDKADTPQNTQNLRCTTCRASSFSSYSSSSLSSSTPCSSSSSSPRSSSSSSLSSSCSSSLASSSSSSSTSSSSSPSSSCSSSLASSSSSSSTSSSSSLSSSSSSSLASSSSSSSTSSSSSLSSSCSSSLASSSSSSSTSSSSSPSSSCSSSLASSSSSSSTSSSSSPSSSCSSSLASSSSSSSTSSSSSLSSSCSSLASSSSSSSTSSSSSLSSSCSSSLASSSSSSSTSSSSSPSSSCSSSLASSSSSSSTSSSSSLSSSSSSSLASSSSSSSTSSSSSLSSSCSSSLASSSSSSSTSSSSSLSSSSSSSLASSSSSSSTSSSSSLSSSCSSSLASSSSSSSTSSSSSPSRSRVSRETKGNAREDEHSILDLSELHAEQDAESVRALSESASESLSPFLSTAAEIRMLLPDKEEVAALFSFVSWKSCFSADPSKRRRSRRNAKGGAEPLTSAWRIGAPQSLLGAASHLGTRPSLAEVAAGSFSMEQNGGEQGDEDAGDRQTGDGHSEEETETEDEEVEDSTGQRRKPASTKLRDLLRAFRDKPGEAAHPAAEETETEEVDEEERQALLQRQGASERGDTADDEAAQAEAPSCLDEAAIEDLWLLQQTNGETRKLLDNVFHCLQPVTSAAFDGGEAASSPPTFWRPRGAAMSPRRCFLPLVCERRQAEVEGGETEEGALERQELTQRVQTLRSAFTGAVPSFFADCRFFSASTPRRCPTARRRAFSSAGSPPCRRGDGDGETAEIQPRRRTLRQLPQREEKAATGPASPLARALPSSARRRTEARSPEETQTKEEEHGEAGKVEEPLFCAEGGEEEERGGGAKKLKERETKQEEETRERPEEVEEATVLESSRESRSALGCHCFASAFRTSASLPPFASASSSENALGKSELKEDAVALQIDDSPKASESGEGRSVEVPEPADEGRMASGTQNGPGQNEEEVHEKKPTEPGTGINEQEHAPAPRSFALTAVHTPDDRPVGKETGDRYEPLGERQTGHGEDAEGESDPDKKQGALQPSLLQGETRVSEERSKPPPLLSEDSQETEEEQESSTGSFTLQELSSSISGKRPFRQSGLKTPEADPLASPACSEFTFAIDFSPQPSERAGAAHTSAPEASFYSNLSSETRQSPETESVSKGVPQMKLTFPRSRAPSSSLSSSSSSASSVCVSSSSSASSCSTSSTILSFSSSSSVPSLSWGPSSSTPSSSSFGCDESDLPAQFASSASTVKDRLLCLSGDQNVERAASETGREETATKTSDETLDAAGTLGDTHTKESACDVVANGHVNKRLADAGDEAPSCPPHSEVRDGDSAGMAREPPPERLLTSDSAETASHMWLGSSVCIWEANEGEKCQDTSAEAQTRTCAIQATEEGMYTLSPLCATGPGGLLYVATEVPAGQREVEVHPRALLRSPLGSQAGGWGRTRSRRGGAERRHAPGRERHPEKEAVTTRARIEEWRHAGGIEKFRKVCFLGRSNSASDSKTYAVEKPLAHPGPSLEASHEEARESGEPAKNERKGRTRHPGERKEGSNSRLDRHKLGSEETQETPGSVRSSGLKRPSLARLRGLPELLLRHATHFSRSPRVVGNDGSRDQTELSNEEITKGRESERCGSRSTRIQTLLSQSVLSPKEARNLRQRERKSSRERQGAERLCRRSEREGSASRPSSPASLRQPSRISAGSSSRPASSSPSAPSSVCPHKPASGLRQRGPRRAGSDVSAERREQNMPEEKSGDGGLCRLSLASGREPQRVSLTNMAFQRRPTMRAGVSPVPSKTPVISPASLPSSFQVFSTPRNLWCLSDSTPCRALRSTTTPESFAGSSVSSPVEVHSLASSSLSSPPCERLPDDPVDSMRLVKAKLRLARAAQRGPVSSLVSASPGKLNEKGRAFPCRSAASEGHGDDSQRFFQFLRKTFEAGGEGKYASVLRPLTSAARPSFVSGSSPFSPLFACPAFRQSPAPKAVTLTPEDKTARYSRCFSASATLEDQRVAAIPLPHCSLTPASLLRNSRGAFSALEFQRLPTASCSGLAGELLAAEWATRQRGEGDKRALFRDEKRARG</sequence>
<feature type="compositionally biased region" description="Low complexity" evidence="1">
    <location>
        <begin position="3226"/>
        <end position="3235"/>
    </location>
</feature>
<feature type="compositionally biased region" description="Low complexity" evidence="1">
    <location>
        <begin position="2377"/>
        <end position="2703"/>
    </location>
</feature>
<feature type="compositionally biased region" description="Acidic residues" evidence="1">
    <location>
        <begin position="2905"/>
        <end position="2916"/>
    </location>
</feature>
<feature type="compositionally biased region" description="Basic and acidic residues" evidence="1">
    <location>
        <begin position="4064"/>
        <end position="4078"/>
    </location>
</feature>
<feature type="compositionally biased region" description="Low complexity" evidence="1">
    <location>
        <begin position="42"/>
        <end position="58"/>
    </location>
</feature>
<feature type="compositionally biased region" description="Basic and acidic residues" evidence="1">
    <location>
        <begin position="3589"/>
        <end position="3608"/>
    </location>
</feature>
<feature type="compositionally biased region" description="Low complexity" evidence="1">
    <location>
        <begin position="1877"/>
        <end position="1926"/>
    </location>
</feature>
<feature type="compositionally biased region" description="Polar residues" evidence="1">
    <location>
        <begin position="1180"/>
        <end position="1200"/>
    </location>
</feature>
<feature type="compositionally biased region" description="Polar residues" evidence="1">
    <location>
        <begin position="3404"/>
        <end position="3416"/>
    </location>
</feature>
<accession>V4ZER8</accession>
<gene>
    <name evidence="2" type="ORF">TGVEG_223725</name>
</gene>
<feature type="compositionally biased region" description="Basic and acidic residues" evidence="1">
    <location>
        <begin position="3777"/>
        <end position="3799"/>
    </location>
</feature>
<feature type="compositionally biased region" description="Polar residues" evidence="1">
    <location>
        <begin position="3959"/>
        <end position="3973"/>
    </location>
</feature>
<feature type="region of interest" description="Disordered" evidence="1">
    <location>
        <begin position="3450"/>
        <end position="3564"/>
    </location>
</feature>
<feature type="region of interest" description="Disordered" evidence="1">
    <location>
        <begin position="800"/>
        <end position="822"/>
    </location>
</feature>
<dbReference type="OMA" id="YITNQPH"/>
<feature type="compositionally biased region" description="Low complexity" evidence="1">
    <location>
        <begin position="4008"/>
        <end position="4041"/>
    </location>
</feature>
<evidence type="ECO:0000256" key="1">
    <source>
        <dbReference type="SAM" id="MobiDB-lite"/>
    </source>
</evidence>
<feature type="compositionally biased region" description="Basic and acidic residues" evidence="1">
    <location>
        <begin position="2884"/>
        <end position="2898"/>
    </location>
</feature>
<feature type="compositionally biased region" description="Basic residues" evidence="1">
    <location>
        <begin position="1865"/>
        <end position="1876"/>
    </location>
</feature>
<feature type="region of interest" description="Disordered" evidence="1">
    <location>
        <begin position="1275"/>
        <end position="1304"/>
    </location>
</feature>
<feature type="region of interest" description="Disordered" evidence="1">
    <location>
        <begin position="1"/>
        <end position="148"/>
    </location>
</feature>
<feature type="compositionally biased region" description="Basic and acidic residues" evidence="1">
    <location>
        <begin position="237"/>
        <end position="248"/>
    </location>
</feature>
<feature type="region of interest" description="Disordered" evidence="1">
    <location>
        <begin position="3071"/>
        <end position="3208"/>
    </location>
</feature>
<keyword evidence="3" id="KW-1185">Reference proteome</keyword>
<feature type="compositionally biased region" description="Low complexity" evidence="1">
    <location>
        <begin position="1680"/>
        <end position="1700"/>
    </location>
</feature>
<feature type="compositionally biased region" description="Basic and acidic residues" evidence="1">
    <location>
        <begin position="2850"/>
        <end position="2860"/>
    </location>
</feature>
<proteinExistence type="predicted"/>
<feature type="compositionally biased region" description="Low complexity" evidence="1">
    <location>
        <begin position="3499"/>
        <end position="3558"/>
    </location>
</feature>
<reference evidence="2" key="1">
    <citation type="submission" date="2007-03" db="EMBL/GenBank/DDBJ databases">
        <authorList>
            <person name="Paulsen I."/>
        </authorList>
    </citation>
    <scope>NUCLEOTIDE SEQUENCE</scope>
    <source>
        <strain evidence="2">VEG</strain>
    </source>
</reference>
<feature type="compositionally biased region" description="Basic and acidic residues" evidence="1">
    <location>
        <begin position="3170"/>
        <end position="3192"/>
    </location>
</feature>
<evidence type="ECO:0000313" key="2">
    <source>
        <dbReference type="EMBL" id="ESS32376.1"/>
    </source>
</evidence>
<feature type="region of interest" description="Disordered" evidence="1">
    <location>
        <begin position="2922"/>
        <end position="2941"/>
    </location>
</feature>
<name>V4ZER8_TOXGV</name>
<feature type="region of interest" description="Disordered" evidence="1">
    <location>
        <begin position="3641"/>
        <end position="3673"/>
    </location>
</feature>
<feature type="compositionally biased region" description="Basic and acidic residues" evidence="1">
    <location>
        <begin position="1741"/>
        <end position="1755"/>
    </location>
</feature>
<feature type="compositionally biased region" description="Low complexity" evidence="1">
    <location>
        <begin position="1373"/>
        <end position="1435"/>
    </location>
</feature>
<feature type="compositionally biased region" description="Basic and acidic residues" evidence="1">
    <location>
        <begin position="320"/>
        <end position="333"/>
    </location>
</feature>
<feature type="region of interest" description="Disordered" evidence="1">
    <location>
        <begin position="2238"/>
        <end position="2267"/>
    </location>
</feature>
<feature type="region of interest" description="Disordered" evidence="1">
    <location>
        <begin position="382"/>
        <end position="412"/>
    </location>
</feature>
<feature type="compositionally biased region" description="Basic and acidic residues" evidence="1">
    <location>
        <begin position="1608"/>
        <end position="1632"/>
    </location>
</feature>
<feature type="compositionally biased region" description="Low complexity" evidence="1">
    <location>
        <begin position="119"/>
        <end position="138"/>
    </location>
</feature>
<feature type="region of interest" description="Disordered" evidence="1">
    <location>
        <begin position="3589"/>
        <end position="3623"/>
    </location>
</feature>
<feature type="region of interest" description="Disordered" evidence="1">
    <location>
        <begin position="2783"/>
        <end position="2808"/>
    </location>
</feature>